<feature type="signal peptide" evidence="2">
    <location>
        <begin position="1"/>
        <end position="19"/>
    </location>
</feature>
<sequence length="114" mass="11257">MRLFAVLLLVFLIVAGVFGQEAAKPDEGKHEGKKGVGTEHHHKKGEGHQGGDPISAILGLVTQLLQTVLGLLGGAGGITNALPIGNIGNIASGATGALPIGNIGNIAGGAVPSI</sequence>
<reference evidence="3" key="1">
    <citation type="submission" date="2023-06" db="EMBL/GenBank/DDBJ databases">
        <title>Genomic analysis of the entomopathogenic nematode Steinernema hermaphroditum.</title>
        <authorList>
            <person name="Schwarz E.M."/>
            <person name="Heppert J.K."/>
            <person name="Baniya A."/>
            <person name="Schwartz H.T."/>
            <person name="Tan C.-H."/>
            <person name="Antoshechkin I."/>
            <person name="Sternberg P.W."/>
            <person name="Goodrich-Blair H."/>
            <person name="Dillman A.R."/>
        </authorList>
    </citation>
    <scope>NUCLEOTIDE SEQUENCE</scope>
    <source>
        <strain evidence="3">PS9179</strain>
        <tissue evidence="3">Whole animal</tissue>
    </source>
</reference>
<keyword evidence="4" id="KW-1185">Reference proteome</keyword>
<feature type="compositionally biased region" description="Basic and acidic residues" evidence="1">
    <location>
        <begin position="24"/>
        <end position="39"/>
    </location>
</feature>
<name>A0AA39HDE6_9BILA</name>
<dbReference type="Proteomes" id="UP001175271">
    <property type="component" value="Unassembled WGS sequence"/>
</dbReference>
<feature type="region of interest" description="Disordered" evidence="1">
    <location>
        <begin position="24"/>
        <end position="51"/>
    </location>
</feature>
<accession>A0AA39HDE6</accession>
<keyword evidence="2" id="KW-0732">Signal</keyword>
<evidence type="ECO:0000256" key="2">
    <source>
        <dbReference type="SAM" id="SignalP"/>
    </source>
</evidence>
<proteinExistence type="predicted"/>
<evidence type="ECO:0000256" key="1">
    <source>
        <dbReference type="SAM" id="MobiDB-lite"/>
    </source>
</evidence>
<evidence type="ECO:0000313" key="3">
    <source>
        <dbReference type="EMBL" id="KAK0402447.1"/>
    </source>
</evidence>
<organism evidence="3 4">
    <name type="scientific">Steinernema hermaphroditum</name>
    <dbReference type="NCBI Taxonomy" id="289476"/>
    <lineage>
        <taxon>Eukaryota</taxon>
        <taxon>Metazoa</taxon>
        <taxon>Ecdysozoa</taxon>
        <taxon>Nematoda</taxon>
        <taxon>Chromadorea</taxon>
        <taxon>Rhabditida</taxon>
        <taxon>Tylenchina</taxon>
        <taxon>Panagrolaimomorpha</taxon>
        <taxon>Strongyloidoidea</taxon>
        <taxon>Steinernematidae</taxon>
        <taxon>Steinernema</taxon>
    </lineage>
</organism>
<protein>
    <submittedName>
        <fullName evidence="3">Uncharacterized protein</fullName>
    </submittedName>
</protein>
<dbReference type="AlphaFoldDB" id="A0AA39HDE6"/>
<comment type="caution">
    <text evidence="3">The sequence shown here is derived from an EMBL/GenBank/DDBJ whole genome shotgun (WGS) entry which is preliminary data.</text>
</comment>
<feature type="chain" id="PRO_5041446655" evidence="2">
    <location>
        <begin position="20"/>
        <end position="114"/>
    </location>
</feature>
<gene>
    <name evidence="3" type="ORF">QR680_016338</name>
</gene>
<evidence type="ECO:0000313" key="4">
    <source>
        <dbReference type="Proteomes" id="UP001175271"/>
    </source>
</evidence>
<dbReference type="EMBL" id="JAUCMV010000004">
    <property type="protein sequence ID" value="KAK0402447.1"/>
    <property type="molecule type" value="Genomic_DNA"/>
</dbReference>